<dbReference type="SUPFAM" id="SSF56784">
    <property type="entry name" value="HAD-like"/>
    <property type="match status" value="1"/>
</dbReference>
<keyword evidence="1" id="KW-0378">Hydrolase</keyword>
<dbReference type="InterPro" id="IPR006439">
    <property type="entry name" value="HAD-SF_hydro_IA"/>
</dbReference>
<accession>A0ABZ1Q533</accession>
<keyword evidence="2" id="KW-1185">Reference proteome</keyword>
<dbReference type="Pfam" id="PF00702">
    <property type="entry name" value="Hydrolase"/>
    <property type="match status" value="1"/>
</dbReference>
<dbReference type="InterPro" id="IPR023198">
    <property type="entry name" value="PGP-like_dom2"/>
</dbReference>
<reference evidence="1" key="1">
    <citation type="submission" date="2022-10" db="EMBL/GenBank/DDBJ databases">
        <title>The complete genomes of actinobacterial strains from the NBC collection.</title>
        <authorList>
            <person name="Joergensen T.S."/>
            <person name="Alvarez Arevalo M."/>
            <person name="Sterndorff E.B."/>
            <person name="Faurdal D."/>
            <person name="Vuksanovic O."/>
            <person name="Mourched A.-S."/>
            <person name="Charusanti P."/>
            <person name="Shaw S."/>
            <person name="Blin K."/>
            <person name="Weber T."/>
        </authorList>
    </citation>
    <scope>NUCLEOTIDE SEQUENCE</scope>
    <source>
        <strain evidence="1">NBC_00303</strain>
    </source>
</reference>
<evidence type="ECO:0000313" key="1">
    <source>
        <dbReference type="EMBL" id="WUN77394.1"/>
    </source>
</evidence>
<dbReference type="GeneID" id="95494799"/>
<dbReference type="SFLD" id="SFLDS00003">
    <property type="entry name" value="Haloacid_Dehalogenase"/>
    <property type="match status" value="1"/>
</dbReference>
<sequence length="226" mass="23668">MNRAALFDVDGTLTDTNHLHVTCWWEAFRQAGHAVAMHDIHRAIGLPGEDLLGHLLGEDHDTSGDERLTAAHDTLYATYFDRLPGLDRAAELLRELHARGWRVVLVTSASDAELTALRGAIGADDAITATASADDVSEGKPAPDPVVHALGLAGAAAPDAVFVGDTVWDMTAATRAGVVGVGLLSGGIPRRDLEEAGARAVYRHPADLLAGLDDSPFADVSGEAGK</sequence>
<dbReference type="Gene3D" id="3.40.50.1000">
    <property type="entry name" value="HAD superfamily/HAD-like"/>
    <property type="match status" value="1"/>
</dbReference>
<dbReference type="RefSeq" id="WP_266496187.1">
    <property type="nucleotide sequence ID" value="NZ_CP108036.1"/>
</dbReference>
<dbReference type="Proteomes" id="UP001432312">
    <property type="component" value="Chromosome"/>
</dbReference>
<dbReference type="EMBL" id="CP108036">
    <property type="protein sequence ID" value="WUN77394.1"/>
    <property type="molecule type" value="Genomic_DNA"/>
</dbReference>
<dbReference type="SFLD" id="SFLDG01129">
    <property type="entry name" value="C1.5:_HAD__Beta-PGM__Phosphata"/>
    <property type="match status" value="1"/>
</dbReference>
<dbReference type="GO" id="GO:0016787">
    <property type="term" value="F:hydrolase activity"/>
    <property type="evidence" value="ECO:0007669"/>
    <property type="project" value="UniProtKB-KW"/>
</dbReference>
<evidence type="ECO:0000313" key="2">
    <source>
        <dbReference type="Proteomes" id="UP001432312"/>
    </source>
</evidence>
<proteinExistence type="predicted"/>
<dbReference type="InterPro" id="IPR036412">
    <property type="entry name" value="HAD-like_sf"/>
</dbReference>
<dbReference type="InterPro" id="IPR050155">
    <property type="entry name" value="HAD-like_hydrolase_sf"/>
</dbReference>
<dbReference type="PANTHER" id="PTHR43434">
    <property type="entry name" value="PHOSPHOGLYCOLATE PHOSPHATASE"/>
    <property type="match status" value="1"/>
</dbReference>
<dbReference type="Gene3D" id="1.10.150.240">
    <property type="entry name" value="Putative phosphatase, domain 2"/>
    <property type="match status" value="1"/>
</dbReference>
<dbReference type="InterPro" id="IPR023214">
    <property type="entry name" value="HAD_sf"/>
</dbReference>
<dbReference type="NCBIfam" id="TIGR01549">
    <property type="entry name" value="HAD-SF-IA-v1"/>
    <property type="match status" value="1"/>
</dbReference>
<organism evidence="1 2">
    <name type="scientific">Streptomyces erythrochromogenes</name>
    <dbReference type="NCBI Taxonomy" id="285574"/>
    <lineage>
        <taxon>Bacteria</taxon>
        <taxon>Bacillati</taxon>
        <taxon>Actinomycetota</taxon>
        <taxon>Actinomycetes</taxon>
        <taxon>Kitasatosporales</taxon>
        <taxon>Streptomycetaceae</taxon>
        <taxon>Streptomyces</taxon>
    </lineage>
</organism>
<protein>
    <submittedName>
        <fullName evidence="1">HAD family hydrolase</fullName>
    </submittedName>
</protein>
<dbReference type="PANTHER" id="PTHR43434:SF16">
    <property type="entry name" value="BLL8046 PROTEIN"/>
    <property type="match status" value="1"/>
</dbReference>
<gene>
    <name evidence="1" type="ORF">OHA91_02145</name>
</gene>
<name>A0ABZ1Q533_9ACTN</name>